<dbReference type="Proteomes" id="UP001652461">
    <property type="component" value="Unassembled WGS sequence"/>
</dbReference>
<evidence type="ECO:0000313" key="2">
    <source>
        <dbReference type="EMBL" id="MCU6697096.1"/>
    </source>
</evidence>
<organism evidence="2 3">
    <name type="scientific">Laedolimicola ammoniilytica</name>
    <dbReference type="NCBI Taxonomy" id="2981771"/>
    <lineage>
        <taxon>Bacteria</taxon>
        <taxon>Bacillati</taxon>
        <taxon>Bacillota</taxon>
        <taxon>Clostridia</taxon>
        <taxon>Lachnospirales</taxon>
        <taxon>Lachnospiraceae</taxon>
        <taxon>Laedolimicola</taxon>
    </lineage>
</organism>
<reference evidence="2 3" key="1">
    <citation type="journal article" date="2021" name="ISME Commun">
        <title>Automated analysis of genomic sequences facilitates high-throughput and comprehensive description of bacteria.</title>
        <authorList>
            <person name="Hitch T.C.A."/>
        </authorList>
    </citation>
    <scope>NUCLEOTIDE SEQUENCE [LARGE SCALE GENOMIC DNA]</scope>
    <source>
        <strain evidence="2 3">Sanger_04</strain>
    </source>
</reference>
<name>A0ABT2RXN8_9FIRM</name>
<dbReference type="RefSeq" id="WP_262670767.1">
    <property type="nucleotide sequence ID" value="NZ_JAOQKC010000011.1"/>
</dbReference>
<accession>A0ABT2RXN8</accession>
<keyword evidence="3" id="KW-1185">Reference proteome</keyword>
<evidence type="ECO:0000256" key="1">
    <source>
        <dbReference type="SAM" id="Coils"/>
    </source>
</evidence>
<comment type="caution">
    <text evidence="2">The sequence shown here is derived from an EMBL/GenBank/DDBJ whole genome shotgun (WGS) entry which is preliminary data.</text>
</comment>
<dbReference type="EMBL" id="JAOQKC010000011">
    <property type="protein sequence ID" value="MCU6697096.1"/>
    <property type="molecule type" value="Genomic_DNA"/>
</dbReference>
<evidence type="ECO:0000313" key="3">
    <source>
        <dbReference type="Proteomes" id="UP001652461"/>
    </source>
</evidence>
<dbReference type="Pfam" id="PF12784">
    <property type="entry name" value="PDDEXK_2"/>
    <property type="match status" value="1"/>
</dbReference>
<gene>
    <name evidence="2" type="ORF">OCV63_09315</name>
</gene>
<protein>
    <submittedName>
        <fullName evidence="2">Rpn family recombination-promoting nuclease/putative transposase</fullName>
    </submittedName>
</protein>
<feature type="coiled-coil region" evidence="1">
    <location>
        <begin position="271"/>
        <end position="305"/>
    </location>
</feature>
<sequence>MRLTQSPRLYRTYQGIKNERWRARILDFFAGNQSLPLTYDPFFKFIFNPDRHADRLENFISSILGIHVKIKRILPVEDSLIDGETYLIMDLLVELEDGSLANIEIQKNGYAFTEERLSCYAADLLMRQYTRIRGERGADFTYHDIKKVYVIVLYEKSTAEFHRHGDTCFHHGKISYGSGLKLEMLDEYFLIALDVFKKIPYAEDNKSDLHAWLSLLTTENLTDAERNMRHYPWLEPIYQEIALLRRSPEEVIGMWSEALRILDENSLKYYVEELKEELDKEKMRIQEKDAEIAALKAELEAHKAQQTDQKS</sequence>
<keyword evidence="1" id="KW-0175">Coiled coil</keyword>
<proteinExistence type="predicted"/>